<protein>
    <submittedName>
        <fullName evidence="3">DNA-binding beta-propeller fold protein YncE</fullName>
    </submittedName>
</protein>
<dbReference type="PANTHER" id="PTHR47197:SF3">
    <property type="entry name" value="DIHYDRO-HEME D1 DEHYDROGENASE"/>
    <property type="match status" value="1"/>
</dbReference>
<evidence type="ECO:0000256" key="1">
    <source>
        <dbReference type="SAM" id="MobiDB-lite"/>
    </source>
</evidence>
<dbReference type="AlphaFoldDB" id="A0A1H8S975"/>
<dbReference type="STRING" id="673521.SAMN05660991_01529"/>
<dbReference type="InterPro" id="IPR011045">
    <property type="entry name" value="N2O_reductase_N"/>
</dbReference>
<dbReference type="PROSITE" id="PS51257">
    <property type="entry name" value="PROKAR_LIPOPROTEIN"/>
    <property type="match status" value="1"/>
</dbReference>
<dbReference type="Pfam" id="PF10282">
    <property type="entry name" value="Lactonase"/>
    <property type="match status" value="1"/>
</dbReference>
<sequence length="408" mass="43004">MRIRNTTTATLAALLIAVGGCSADDGGGGDADHTGHASGTSETPSSASEPAPSTTAEPTPAIPDQLPGMPPVLDAANVYSETGADDLSPAAAAARPMVYVPHNSGEVWEIDPATLQVVHRFPAGTEVQHVVPSWDMRTLYATDDIGNTITPIDPVTGANGPRIPVDDPYNMYFTPDGAYAISVAEALRSLVFYDPHTWAEVGRLRIPECAGIDHADFTADGRTAVFSCEFAGRVVVLDVPSRTVVRIIDMPVRNTDMGPQDVKLSPDGSRFYVADSDQGSLWVLDGAATQVIGEIPTAHGTHGIYLSRDATQMYVTNRHSGTISVLEPDTGALITTWTIPGSASPDMGGVTADGSQLWLSGRYDDEVYVLSTADGSLLARIPVADSPHGLCVWPQPGRYSLGHTGVTR</sequence>
<accession>A0A1H8S975</accession>
<gene>
    <name evidence="3" type="ORF">SAMN05660991_01529</name>
</gene>
<dbReference type="SUPFAM" id="SSF50974">
    <property type="entry name" value="Nitrous oxide reductase, N-terminal domain"/>
    <property type="match status" value="1"/>
</dbReference>
<feature type="region of interest" description="Disordered" evidence="1">
    <location>
        <begin position="26"/>
        <end position="70"/>
    </location>
</feature>
<keyword evidence="2" id="KW-0732">Signal</keyword>
<feature type="chain" id="PRO_5011457598" evidence="2">
    <location>
        <begin position="24"/>
        <end position="408"/>
    </location>
</feature>
<feature type="compositionally biased region" description="Low complexity" evidence="1">
    <location>
        <begin position="36"/>
        <end position="59"/>
    </location>
</feature>
<name>A0A1H8S975_9ACTN</name>
<keyword evidence="4" id="KW-1185">Reference proteome</keyword>
<dbReference type="RefSeq" id="WP_211435548.1">
    <property type="nucleotide sequence ID" value="NZ_FOEE01000004.1"/>
</dbReference>
<organism evidence="3 4">
    <name type="scientific">Trujillonella endophytica</name>
    <dbReference type="NCBI Taxonomy" id="673521"/>
    <lineage>
        <taxon>Bacteria</taxon>
        <taxon>Bacillati</taxon>
        <taxon>Actinomycetota</taxon>
        <taxon>Actinomycetes</taxon>
        <taxon>Geodermatophilales</taxon>
        <taxon>Geodermatophilaceae</taxon>
        <taxon>Trujillonella</taxon>
    </lineage>
</organism>
<dbReference type="EMBL" id="FOEE01000004">
    <property type="protein sequence ID" value="SEO75280.1"/>
    <property type="molecule type" value="Genomic_DNA"/>
</dbReference>
<reference evidence="4" key="1">
    <citation type="submission" date="2016-10" db="EMBL/GenBank/DDBJ databases">
        <authorList>
            <person name="Varghese N."/>
            <person name="Submissions S."/>
        </authorList>
    </citation>
    <scope>NUCLEOTIDE SEQUENCE [LARGE SCALE GENOMIC DNA]</scope>
    <source>
        <strain evidence="4">DSM 45413</strain>
    </source>
</reference>
<dbReference type="InterPro" id="IPR051200">
    <property type="entry name" value="Host-pathogen_enzymatic-act"/>
</dbReference>
<dbReference type="Gene3D" id="2.130.10.10">
    <property type="entry name" value="YVTN repeat-like/Quinoprotein amine dehydrogenase"/>
    <property type="match status" value="2"/>
</dbReference>
<keyword evidence="3" id="KW-0238">DNA-binding</keyword>
<dbReference type="InterPro" id="IPR015943">
    <property type="entry name" value="WD40/YVTN_repeat-like_dom_sf"/>
</dbReference>
<evidence type="ECO:0000313" key="4">
    <source>
        <dbReference type="Proteomes" id="UP000198960"/>
    </source>
</evidence>
<dbReference type="PANTHER" id="PTHR47197">
    <property type="entry name" value="PROTEIN NIRF"/>
    <property type="match status" value="1"/>
</dbReference>
<dbReference type="Proteomes" id="UP000198960">
    <property type="component" value="Unassembled WGS sequence"/>
</dbReference>
<evidence type="ECO:0000256" key="2">
    <source>
        <dbReference type="SAM" id="SignalP"/>
    </source>
</evidence>
<proteinExistence type="predicted"/>
<evidence type="ECO:0000313" key="3">
    <source>
        <dbReference type="EMBL" id="SEO75280.1"/>
    </source>
</evidence>
<dbReference type="InterPro" id="IPR019405">
    <property type="entry name" value="Lactonase_7-beta_prop"/>
</dbReference>
<feature type="signal peptide" evidence="2">
    <location>
        <begin position="1"/>
        <end position="23"/>
    </location>
</feature>
<dbReference type="GO" id="GO:0003677">
    <property type="term" value="F:DNA binding"/>
    <property type="evidence" value="ECO:0007669"/>
    <property type="project" value="UniProtKB-KW"/>
</dbReference>